<evidence type="ECO:0000313" key="2">
    <source>
        <dbReference type="EMBL" id="MBE9116659.1"/>
    </source>
</evidence>
<dbReference type="Proteomes" id="UP000654482">
    <property type="component" value="Unassembled WGS sequence"/>
</dbReference>
<feature type="transmembrane region" description="Helical" evidence="1">
    <location>
        <begin position="16"/>
        <end position="35"/>
    </location>
</feature>
<organism evidence="2 3">
    <name type="scientific">Lusitaniella coriacea LEGE 07157</name>
    <dbReference type="NCBI Taxonomy" id="945747"/>
    <lineage>
        <taxon>Bacteria</taxon>
        <taxon>Bacillati</taxon>
        <taxon>Cyanobacteriota</taxon>
        <taxon>Cyanophyceae</taxon>
        <taxon>Spirulinales</taxon>
        <taxon>Lusitaniellaceae</taxon>
        <taxon>Lusitaniella</taxon>
    </lineage>
</organism>
<gene>
    <name evidence="2" type="ORF">IQ249_12180</name>
</gene>
<evidence type="ECO:0000256" key="1">
    <source>
        <dbReference type="SAM" id="Phobius"/>
    </source>
</evidence>
<protein>
    <submittedName>
        <fullName evidence="2">DUF4330 domain-containing protein</fullName>
    </submittedName>
</protein>
<dbReference type="EMBL" id="JADEWZ010000016">
    <property type="protein sequence ID" value="MBE9116659.1"/>
    <property type="molecule type" value="Genomic_DNA"/>
</dbReference>
<dbReference type="RefSeq" id="WP_194029750.1">
    <property type="nucleotide sequence ID" value="NZ_JADEWZ010000016.1"/>
</dbReference>
<reference evidence="2" key="1">
    <citation type="submission" date="2020-10" db="EMBL/GenBank/DDBJ databases">
        <authorList>
            <person name="Castelo-Branco R."/>
            <person name="Eusebio N."/>
            <person name="Adriana R."/>
            <person name="Vieira A."/>
            <person name="Brugerolle De Fraissinette N."/>
            <person name="Rezende De Castro R."/>
            <person name="Schneider M.P."/>
            <person name="Vasconcelos V."/>
            <person name="Leao P.N."/>
        </authorList>
    </citation>
    <scope>NUCLEOTIDE SEQUENCE</scope>
    <source>
        <strain evidence="2">LEGE 07157</strain>
    </source>
</reference>
<name>A0A8J7J2Y9_9CYAN</name>
<dbReference type="InterPro" id="IPR025480">
    <property type="entry name" value="DUF4330"/>
</dbReference>
<sequence length="176" mass="18793">MKILDNKGRLFGKLSLLDLGAGLIVLAVIFGIFIFPGTSGSIAQGSSVKPVEIDMIVRGLSVGDPEALIAELEDTQKTDLIIRNESHGEVAIKAIDPLKRLVVVPQPDGTAKALPDPRPSEETFSTDMIITLADEAQVNEEGIVLGGQKIKIGTLLELEGKTYNFKGSVMGVRILD</sequence>
<accession>A0A8J7J2Y9</accession>
<keyword evidence="1" id="KW-1133">Transmembrane helix</keyword>
<keyword evidence="1" id="KW-0812">Transmembrane</keyword>
<dbReference type="AlphaFoldDB" id="A0A8J7J2Y9"/>
<keyword evidence="1" id="KW-0472">Membrane</keyword>
<keyword evidence="3" id="KW-1185">Reference proteome</keyword>
<comment type="caution">
    <text evidence="2">The sequence shown here is derived from an EMBL/GenBank/DDBJ whole genome shotgun (WGS) entry which is preliminary data.</text>
</comment>
<evidence type="ECO:0000313" key="3">
    <source>
        <dbReference type="Proteomes" id="UP000654482"/>
    </source>
</evidence>
<proteinExistence type="predicted"/>
<dbReference type="Pfam" id="PF14221">
    <property type="entry name" value="DUF4330"/>
    <property type="match status" value="1"/>
</dbReference>